<dbReference type="SUPFAM" id="SSF49299">
    <property type="entry name" value="PKD domain"/>
    <property type="match status" value="1"/>
</dbReference>
<gene>
    <name evidence="1" type="ORF">ENS41_03900</name>
</gene>
<protein>
    <recommendedName>
        <fullName evidence="2">PKD domain-containing protein</fullName>
    </recommendedName>
</protein>
<dbReference type="InterPro" id="IPR013783">
    <property type="entry name" value="Ig-like_fold"/>
</dbReference>
<comment type="caution">
    <text evidence="1">The sequence shown here is derived from an EMBL/GenBank/DDBJ whole genome shotgun (WGS) entry which is preliminary data.</text>
</comment>
<dbReference type="InterPro" id="IPR035986">
    <property type="entry name" value="PKD_dom_sf"/>
</dbReference>
<proteinExistence type="predicted"/>
<dbReference type="AlphaFoldDB" id="A0A7C4GCU8"/>
<dbReference type="CDD" id="cd00146">
    <property type="entry name" value="PKD"/>
    <property type="match status" value="1"/>
</dbReference>
<organism evidence="1">
    <name type="scientific">candidate division WOR-3 bacterium</name>
    <dbReference type="NCBI Taxonomy" id="2052148"/>
    <lineage>
        <taxon>Bacteria</taxon>
        <taxon>Bacteria division WOR-3</taxon>
    </lineage>
</organism>
<accession>A0A7C4GCU8</accession>
<evidence type="ECO:0008006" key="2">
    <source>
        <dbReference type="Google" id="ProtNLM"/>
    </source>
</evidence>
<dbReference type="EMBL" id="DSUT01000076">
    <property type="protein sequence ID" value="HGK28076.1"/>
    <property type="molecule type" value="Genomic_DNA"/>
</dbReference>
<sequence length="125" mass="13698">MSIRRAWRAGVLVLLGACEMAGPLGGENHRPWSPAVSGPSAALVGERLEFSVVVFDPDGDRVRVFVAWGDGDTSDYGEFVFSGAEVIFEHSYREPGTFSISARCHDLEPKFSDWSRPRAVSVTRP</sequence>
<name>A0A7C4GCU8_UNCW3</name>
<reference evidence="1" key="1">
    <citation type="journal article" date="2020" name="mSystems">
        <title>Genome- and Community-Level Interaction Insights into Carbon Utilization and Element Cycling Functions of Hydrothermarchaeota in Hydrothermal Sediment.</title>
        <authorList>
            <person name="Zhou Z."/>
            <person name="Liu Y."/>
            <person name="Xu W."/>
            <person name="Pan J."/>
            <person name="Luo Z.H."/>
            <person name="Li M."/>
        </authorList>
    </citation>
    <scope>NUCLEOTIDE SEQUENCE [LARGE SCALE GENOMIC DNA]</scope>
    <source>
        <strain evidence="1">SpSt-488</strain>
    </source>
</reference>
<evidence type="ECO:0000313" key="1">
    <source>
        <dbReference type="EMBL" id="HGK28076.1"/>
    </source>
</evidence>
<dbReference type="Gene3D" id="2.60.40.10">
    <property type="entry name" value="Immunoglobulins"/>
    <property type="match status" value="1"/>
</dbReference>